<keyword evidence="1" id="KW-0808">Transferase</keyword>
<keyword evidence="8" id="KW-0051">Antiviral defense</keyword>
<dbReference type="EMBL" id="LQQO01000021">
    <property type="protein sequence ID" value="KZE13503.1"/>
    <property type="molecule type" value="Genomic_DNA"/>
</dbReference>
<accession>A0ABR5YB99</accession>
<evidence type="ECO:0000256" key="5">
    <source>
        <dbReference type="ARBA" id="ARBA00022840"/>
    </source>
</evidence>
<keyword evidence="2" id="KW-0548">Nucleotidyltransferase</keyword>
<dbReference type="InterPro" id="IPR048445">
    <property type="entry name" value="DncV-like_NTFase"/>
</dbReference>
<evidence type="ECO:0000256" key="4">
    <source>
        <dbReference type="ARBA" id="ARBA00022741"/>
    </source>
</evidence>
<evidence type="ECO:0000256" key="10">
    <source>
        <dbReference type="ARBA" id="ARBA00048304"/>
    </source>
</evidence>
<dbReference type="CDD" id="cd05400">
    <property type="entry name" value="NT_2-5OAS_ClassI-CCAase"/>
    <property type="match status" value="1"/>
</dbReference>
<keyword evidence="13" id="KW-1185">Reference proteome</keyword>
<feature type="domain" description="Cyclic GMP-AMP synthase DncV-like nucleotidyltransferase" evidence="11">
    <location>
        <begin position="60"/>
        <end position="140"/>
    </location>
</feature>
<name>A0ABR5YB99_9SPHN</name>
<evidence type="ECO:0000256" key="6">
    <source>
        <dbReference type="ARBA" id="ARBA00022842"/>
    </source>
</evidence>
<protein>
    <recommendedName>
        <fullName evidence="9">Cyclic GMP-AMP synthase</fullName>
    </recommendedName>
</protein>
<comment type="catalytic activity">
    <reaction evidence="10">
        <text>GTP + ATP = 3',3'-cGAMP + 2 diphosphate</text>
        <dbReference type="Rhea" id="RHEA:35647"/>
        <dbReference type="ChEBI" id="CHEBI:30616"/>
        <dbReference type="ChEBI" id="CHEBI:33019"/>
        <dbReference type="ChEBI" id="CHEBI:37565"/>
        <dbReference type="ChEBI" id="CHEBI:71501"/>
    </reaction>
    <physiologicalReaction direction="left-to-right" evidence="10">
        <dbReference type="Rhea" id="RHEA:35648"/>
    </physiologicalReaction>
</comment>
<dbReference type="InterPro" id="IPR006116">
    <property type="entry name" value="NT_2-5OAS_ClassI-CCAase"/>
</dbReference>
<dbReference type="RefSeq" id="WP_066690831.1">
    <property type="nucleotide sequence ID" value="NZ_LQQO01000021.1"/>
</dbReference>
<evidence type="ECO:0000256" key="2">
    <source>
        <dbReference type="ARBA" id="ARBA00022695"/>
    </source>
</evidence>
<dbReference type="Proteomes" id="UP000076609">
    <property type="component" value="Unassembled WGS sequence"/>
</dbReference>
<dbReference type="Pfam" id="PF21654">
    <property type="entry name" value="DncV-like_NTFase"/>
    <property type="match status" value="1"/>
</dbReference>
<keyword evidence="3" id="KW-0479">Metal-binding</keyword>
<keyword evidence="5" id="KW-0067">ATP-binding</keyword>
<keyword evidence="4" id="KW-0547">Nucleotide-binding</keyword>
<organism evidence="12 13">
    <name type="scientific">Sphingomonas hankookensis</name>
    <dbReference type="NCBI Taxonomy" id="563996"/>
    <lineage>
        <taxon>Bacteria</taxon>
        <taxon>Pseudomonadati</taxon>
        <taxon>Pseudomonadota</taxon>
        <taxon>Alphaproteobacteria</taxon>
        <taxon>Sphingomonadales</taxon>
        <taxon>Sphingomonadaceae</taxon>
        <taxon>Sphingomonas</taxon>
    </lineage>
</organism>
<sequence>MTVYDKRLARSHDDILEAIAAALDIPPGKFEEARQRYEALGGWLDRPESTLADLDPAISPHGSFLLGTVTRPLTDADEYDVDLVCRVNGSKAALTQKQLKDAVGHEVALYARARNMMHPEERRRCWTLNYAEGAQFHMDVLPALPDAQRYQAQLRAKGFGILAADGDLSGHAIAITDNQRSDYAVISDDWLQSNPYGYAAWFRSRMRVRLTEAKRSFAERERISASVDEIPDYKVRTPLQQAIQLLKRHRDCMFAEDGEHKPISIIITTLAAHAYNEEASLSAALQSILMNMDRYIEERDGIAWVSNPVNPAENFADKWPEEPCKRDNFFRWLAQARQDFAQYLRASPYDTIPDELERRLGPALVKRALNSVMPDDGAIGAPALLLGGGHDAELERARHAVDAIQSSGSQSRPWVR</sequence>
<evidence type="ECO:0000256" key="9">
    <source>
        <dbReference type="ARBA" id="ARBA00044145"/>
    </source>
</evidence>
<evidence type="ECO:0000313" key="12">
    <source>
        <dbReference type="EMBL" id="KZE13503.1"/>
    </source>
</evidence>
<gene>
    <name evidence="12" type="ORF">AVT10_15970</name>
</gene>
<evidence type="ECO:0000256" key="8">
    <source>
        <dbReference type="ARBA" id="ARBA00023118"/>
    </source>
</evidence>
<comment type="caution">
    <text evidence="12">The sequence shown here is derived from an EMBL/GenBank/DDBJ whole genome shotgun (WGS) entry which is preliminary data.</text>
</comment>
<keyword evidence="7" id="KW-0546">Nucleotide metabolism</keyword>
<keyword evidence="6" id="KW-0460">Magnesium</keyword>
<evidence type="ECO:0000259" key="11">
    <source>
        <dbReference type="Pfam" id="PF21654"/>
    </source>
</evidence>
<evidence type="ECO:0000256" key="1">
    <source>
        <dbReference type="ARBA" id="ARBA00022679"/>
    </source>
</evidence>
<reference evidence="13" key="1">
    <citation type="submission" date="2016-01" db="EMBL/GenBank/DDBJ databases">
        <title>Draft genome of Chromobacterium sp. F49.</title>
        <authorList>
            <person name="Hong K.W."/>
        </authorList>
    </citation>
    <scope>NUCLEOTIDE SEQUENCE [LARGE SCALE GENOMIC DNA]</scope>
    <source>
        <strain evidence="13">CN3</strain>
    </source>
</reference>
<proteinExistence type="predicted"/>
<evidence type="ECO:0000313" key="13">
    <source>
        <dbReference type="Proteomes" id="UP000076609"/>
    </source>
</evidence>
<evidence type="ECO:0000256" key="7">
    <source>
        <dbReference type="ARBA" id="ARBA00023080"/>
    </source>
</evidence>
<evidence type="ECO:0000256" key="3">
    <source>
        <dbReference type="ARBA" id="ARBA00022723"/>
    </source>
</evidence>